<protein>
    <recommendedName>
        <fullName evidence="3">Protein kinase domain-containing protein</fullName>
    </recommendedName>
</protein>
<dbReference type="Proteomes" id="UP000835052">
    <property type="component" value="Unassembled WGS sequence"/>
</dbReference>
<dbReference type="InterPro" id="IPR011009">
    <property type="entry name" value="Kinase-like_dom_sf"/>
</dbReference>
<reference evidence="1" key="1">
    <citation type="submission" date="2020-10" db="EMBL/GenBank/DDBJ databases">
        <authorList>
            <person name="Kikuchi T."/>
        </authorList>
    </citation>
    <scope>NUCLEOTIDE SEQUENCE</scope>
    <source>
        <strain evidence="1">NKZ352</strain>
    </source>
</reference>
<dbReference type="EMBL" id="CAJGYM010000206">
    <property type="protein sequence ID" value="CAD6199824.1"/>
    <property type="molecule type" value="Genomic_DNA"/>
</dbReference>
<dbReference type="AlphaFoldDB" id="A0A8S1HUR8"/>
<comment type="caution">
    <text evidence="1">The sequence shown here is derived from an EMBL/GenBank/DDBJ whole genome shotgun (WGS) entry which is preliminary data.</text>
</comment>
<organism evidence="1 2">
    <name type="scientific">Caenorhabditis auriculariae</name>
    <dbReference type="NCBI Taxonomy" id="2777116"/>
    <lineage>
        <taxon>Eukaryota</taxon>
        <taxon>Metazoa</taxon>
        <taxon>Ecdysozoa</taxon>
        <taxon>Nematoda</taxon>
        <taxon>Chromadorea</taxon>
        <taxon>Rhabditida</taxon>
        <taxon>Rhabditina</taxon>
        <taxon>Rhabditomorpha</taxon>
        <taxon>Rhabditoidea</taxon>
        <taxon>Rhabditidae</taxon>
        <taxon>Peloderinae</taxon>
        <taxon>Caenorhabditis</taxon>
    </lineage>
</organism>
<evidence type="ECO:0000313" key="2">
    <source>
        <dbReference type="Proteomes" id="UP000835052"/>
    </source>
</evidence>
<proteinExistence type="predicted"/>
<dbReference type="OrthoDB" id="5794369at2759"/>
<keyword evidence="2" id="KW-1185">Reference proteome</keyword>
<gene>
    <name evidence="1" type="ORF">CAUJ_LOCUS15723</name>
</gene>
<evidence type="ECO:0008006" key="3">
    <source>
        <dbReference type="Google" id="ProtNLM"/>
    </source>
</evidence>
<dbReference type="Gene3D" id="1.10.510.10">
    <property type="entry name" value="Transferase(Phosphotransferase) domain 1"/>
    <property type="match status" value="1"/>
</dbReference>
<sequence length="417" mass="46561">MSVSSVSSSSQTSAVSEEEWSSIGAELLTLDLEKVLLPGLPLDCVGLFALKKPGDFCVTRSNRGIYYLSAMVPGDDPNKLDRVVHLQIEISRNEYGFRGMLFCRGSTVGKLLYNFHNSSLSVLSGVLDEDVIFRRLATRDWLHSSDIYESSRIISRKVVHSDLDFSYYSAEMLLKNGKQDVLLLTPTQMGECEFKKLMFEELRMAVVVRHRALPIRSPIGIVIDTPMIIHEDPKDRRGYTLEYFLDMYQLDLDLPLRIVLCGSICRVMSALHSFGMFHGGVLAKNFFVTEKKTSDGKVQLSVVFNGSEGLVRKGSAKPVRFLDYDIYAPEVAWTRSMTPESGVFNVGRLIARIVDPDLAESKHPAVTKLKGLIENTSRSEPSRRPTMDGVLLAVNQIQNLIGPTSTKYTLVLPTKPA</sequence>
<name>A0A8S1HUR8_9PELO</name>
<evidence type="ECO:0000313" key="1">
    <source>
        <dbReference type="EMBL" id="CAD6199824.1"/>
    </source>
</evidence>
<dbReference type="SUPFAM" id="SSF56112">
    <property type="entry name" value="Protein kinase-like (PK-like)"/>
    <property type="match status" value="1"/>
</dbReference>
<accession>A0A8S1HUR8</accession>